<evidence type="ECO:0000313" key="8">
    <source>
        <dbReference type="Proteomes" id="UP000002029"/>
    </source>
</evidence>
<name>D2B1T7_STRRD</name>
<feature type="transmembrane region" description="Helical" evidence="5">
    <location>
        <begin position="280"/>
        <end position="301"/>
    </location>
</feature>
<dbReference type="InterPro" id="IPR036259">
    <property type="entry name" value="MFS_trans_sf"/>
</dbReference>
<feature type="transmembrane region" description="Helical" evidence="5">
    <location>
        <begin position="239"/>
        <end position="260"/>
    </location>
</feature>
<evidence type="ECO:0000259" key="6">
    <source>
        <dbReference type="PROSITE" id="PS50850"/>
    </source>
</evidence>
<protein>
    <submittedName>
        <fullName evidence="7">Major facilitator transporter</fullName>
    </submittedName>
</protein>
<dbReference type="KEGG" id="sro:Sros_4524"/>
<evidence type="ECO:0000256" key="5">
    <source>
        <dbReference type="SAM" id="Phobius"/>
    </source>
</evidence>
<feature type="transmembrane region" description="Helical" evidence="5">
    <location>
        <begin position="158"/>
        <end position="179"/>
    </location>
</feature>
<evidence type="ECO:0000313" key="7">
    <source>
        <dbReference type="EMBL" id="ACZ87389.1"/>
    </source>
</evidence>
<dbReference type="OrthoDB" id="9812221at2"/>
<feature type="transmembrane region" description="Helical" evidence="5">
    <location>
        <begin position="338"/>
        <end position="360"/>
    </location>
</feature>
<evidence type="ECO:0000256" key="2">
    <source>
        <dbReference type="ARBA" id="ARBA00022692"/>
    </source>
</evidence>
<keyword evidence="8" id="KW-1185">Reference proteome</keyword>
<evidence type="ECO:0000256" key="3">
    <source>
        <dbReference type="ARBA" id="ARBA00022989"/>
    </source>
</evidence>
<gene>
    <name evidence="7" type="ordered locus">Sros_4524</name>
</gene>
<dbReference type="Proteomes" id="UP000002029">
    <property type="component" value="Chromosome"/>
</dbReference>
<dbReference type="PROSITE" id="PS50850">
    <property type="entry name" value="MFS"/>
    <property type="match status" value="1"/>
</dbReference>
<keyword evidence="4 5" id="KW-0472">Membrane</keyword>
<feature type="transmembrane region" description="Helical" evidence="5">
    <location>
        <begin position="126"/>
        <end position="146"/>
    </location>
</feature>
<accession>D2B1T7</accession>
<feature type="transmembrane region" description="Helical" evidence="5">
    <location>
        <begin position="26"/>
        <end position="44"/>
    </location>
</feature>
<dbReference type="STRING" id="479432.Sros_4524"/>
<dbReference type="Pfam" id="PF07690">
    <property type="entry name" value="MFS_1"/>
    <property type="match status" value="1"/>
</dbReference>
<dbReference type="eggNOG" id="COG2271">
    <property type="taxonomic scope" value="Bacteria"/>
</dbReference>
<dbReference type="InterPro" id="IPR011701">
    <property type="entry name" value="MFS"/>
</dbReference>
<dbReference type="InterPro" id="IPR020846">
    <property type="entry name" value="MFS_dom"/>
</dbReference>
<dbReference type="GO" id="GO:0022857">
    <property type="term" value="F:transmembrane transporter activity"/>
    <property type="evidence" value="ECO:0007669"/>
    <property type="project" value="InterPro"/>
</dbReference>
<dbReference type="RefSeq" id="WP_012891131.1">
    <property type="nucleotide sequence ID" value="NC_013595.1"/>
</dbReference>
<sequence>MQVDKGILRDAALPHPSSAEAGDGRGRAWVVTAVLVASAAVVFLDKALLGLVAKPMSEDLGLSAAGFGSLGSASYLLFGATCVIVSFAAQRISPRWVLLVCGILWALGQIPAIFAAGGAMLYASRIVVGAAEGPAGPLSMTTLYSWFPNDRRGLPQSLYTAGAAIAKIAMAPLLTLVIVGFGWRAGFVTVGVLALAWSALWLVTGRLGPYGAPVGTSTGRAAGGAERVPWRKALLNRTFIGCFIAYFAQNALAAIVFTWLPSYFENALGFSAKAAGSLFGLPSAFGIVALVAAGTVTDRLLRRGVPSRQARGLLGGVCLVVAGLLLTTLPLIHAALPAIAVLMLGYGISVTVNTFANPAVAELVPPAQRAGILGVFSGLSVSAGIVSPVIAGVLLDNATTPESGYTSAFLLSGVLLAVGGLFFALLVNPERDGYRGPEAGG</sequence>
<dbReference type="PANTHER" id="PTHR11662:SF450">
    <property type="entry name" value="BLR1003 PROTEIN"/>
    <property type="match status" value="1"/>
</dbReference>
<dbReference type="PANTHER" id="PTHR11662">
    <property type="entry name" value="SOLUTE CARRIER FAMILY 17"/>
    <property type="match status" value="1"/>
</dbReference>
<keyword evidence="3 5" id="KW-1133">Transmembrane helix</keyword>
<organism evidence="7 8">
    <name type="scientific">Streptosporangium roseum (strain ATCC 12428 / DSM 43021 / JCM 3005 / KCTC 9067 / NCIMB 10171 / NRRL 2505 / NI 9100)</name>
    <dbReference type="NCBI Taxonomy" id="479432"/>
    <lineage>
        <taxon>Bacteria</taxon>
        <taxon>Bacillati</taxon>
        <taxon>Actinomycetota</taxon>
        <taxon>Actinomycetes</taxon>
        <taxon>Streptosporangiales</taxon>
        <taxon>Streptosporangiaceae</taxon>
        <taxon>Streptosporangium</taxon>
    </lineage>
</organism>
<feature type="transmembrane region" description="Helical" evidence="5">
    <location>
        <begin position="96"/>
        <end position="120"/>
    </location>
</feature>
<dbReference type="Gene3D" id="1.20.1250.20">
    <property type="entry name" value="MFS general substrate transporter like domains"/>
    <property type="match status" value="2"/>
</dbReference>
<feature type="transmembrane region" description="Helical" evidence="5">
    <location>
        <begin position="313"/>
        <end position="332"/>
    </location>
</feature>
<feature type="transmembrane region" description="Helical" evidence="5">
    <location>
        <begin position="64"/>
        <end position="89"/>
    </location>
</feature>
<comment type="subcellular location">
    <subcellularLocation>
        <location evidence="1">Cell membrane</location>
        <topology evidence="1">Multi-pass membrane protein</topology>
    </subcellularLocation>
</comment>
<dbReference type="GO" id="GO:0005886">
    <property type="term" value="C:plasma membrane"/>
    <property type="evidence" value="ECO:0007669"/>
    <property type="project" value="UniProtKB-SubCell"/>
</dbReference>
<dbReference type="HOGENOM" id="CLU_001265_5_1_11"/>
<feature type="transmembrane region" description="Helical" evidence="5">
    <location>
        <begin position="372"/>
        <end position="395"/>
    </location>
</feature>
<dbReference type="SUPFAM" id="SSF103473">
    <property type="entry name" value="MFS general substrate transporter"/>
    <property type="match status" value="1"/>
</dbReference>
<dbReference type="AlphaFoldDB" id="D2B1T7"/>
<feature type="transmembrane region" description="Helical" evidence="5">
    <location>
        <begin position="185"/>
        <end position="203"/>
    </location>
</feature>
<dbReference type="InterPro" id="IPR050382">
    <property type="entry name" value="MFS_Na/Anion_cotransporter"/>
</dbReference>
<dbReference type="EMBL" id="CP001814">
    <property type="protein sequence ID" value="ACZ87389.1"/>
    <property type="molecule type" value="Genomic_DNA"/>
</dbReference>
<evidence type="ECO:0000256" key="4">
    <source>
        <dbReference type="ARBA" id="ARBA00023136"/>
    </source>
</evidence>
<keyword evidence="2 5" id="KW-0812">Transmembrane</keyword>
<evidence type="ECO:0000256" key="1">
    <source>
        <dbReference type="ARBA" id="ARBA00004651"/>
    </source>
</evidence>
<feature type="transmembrane region" description="Helical" evidence="5">
    <location>
        <begin position="407"/>
        <end position="427"/>
    </location>
</feature>
<reference evidence="7 8" key="1">
    <citation type="journal article" date="2010" name="Stand. Genomic Sci.">
        <title>Complete genome sequence of Streptosporangium roseum type strain (NI 9100).</title>
        <authorList>
            <person name="Nolan M."/>
            <person name="Sikorski J."/>
            <person name="Jando M."/>
            <person name="Lucas S."/>
            <person name="Lapidus A."/>
            <person name="Glavina Del Rio T."/>
            <person name="Chen F."/>
            <person name="Tice H."/>
            <person name="Pitluck S."/>
            <person name="Cheng J.F."/>
            <person name="Chertkov O."/>
            <person name="Sims D."/>
            <person name="Meincke L."/>
            <person name="Brettin T."/>
            <person name="Han C."/>
            <person name="Detter J.C."/>
            <person name="Bruce D."/>
            <person name="Goodwin L."/>
            <person name="Land M."/>
            <person name="Hauser L."/>
            <person name="Chang Y.J."/>
            <person name="Jeffries C.D."/>
            <person name="Ivanova N."/>
            <person name="Mavromatis K."/>
            <person name="Mikhailova N."/>
            <person name="Chen A."/>
            <person name="Palaniappan K."/>
            <person name="Chain P."/>
            <person name="Rohde M."/>
            <person name="Goker M."/>
            <person name="Bristow J."/>
            <person name="Eisen J.A."/>
            <person name="Markowitz V."/>
            <person name="Hugenholtz P."/>
            <person name="Kyrpides N.C."/>
            <person name="Klenk H.P."/>
        </authorList>
    </citation>
    <scope>NUCLEOTIDE SEQUENCE [LARGE SCALE GENOMIC DNA]</scope>
    <source>
        <strain evidence="8">ATCC 12428 / DSM 43021 / JCM 3005 / NI 9100</strain>
    </source>
</reference>
<feature type="domain" description="Major facilitator superfamily (MFS) profile" evidence="6">
    <location>
        <begin position="31"/>
        <end position="431"/>
    </location>
</feature>
<proteinExistence type="predicted"/>